<dbReference type="GO" id="GO:0035597">
    <property type="term" value="F:tRNA-2-methylthio-N(6)-dimethylallyladenosine(37) synthase activity"/>
    <property type="evidence" value="ECO:0007669"/>
    <property type="project" value="UniProtKB-EC"/>
</dbReference>
<dbReference type="SMART" id="SM00729">
    <property type="entry name" value="Elp3"/>
    <property type="match status" value="1"/>
</dbReference>
<feature type="binding site" evidence="13">
    <location>
        <position position="102"/>
    </location>
    <ligand>
        <name>[4Fe-4S] cluster</name>
        <dbReference type="ChEBI" id="CHEBI:49883"/>
        <label>1</label>
    </ligand>
</feature>
<dbReference type="SFLD" id="SFLDF00413">
    <property type="entry name" value="CDK5RAP1"/>
    <property type="match status" value="1"/>
</dbReference>
<dbReference type="Gene3D" id="3.80.30.20">
    <property type="entry name" value="tm_1862 like domain"/>
    <property type="match status" value="1"/>
</dbReference>
<proteinExistence type="inferred from homology"/>
<dbReference type="PROSITE" id="PS51918">
    <property type="entry name" value="RADICAL_SAM"/>
    <property type="match status" value="1"/>
</dbReference>
<feature type="binding site" evidence="13">
    <location>
        <position position="180"/>
    </location>
    <ligand>
        <name>[4Fe-4S] cluster</name>
        <dbReference type="ChEBI" id="CHEBI:49883"/>
        <label>2</label>
        <note>4Fe-4S-S-AdoMet</note>
    </ligand>
</feature>
<dbReference type="NCBIfam" id="TIGR01574">
    <property type="entry name" value="miaB-methiolase"/>
    <property type="match status" value="1"/>
</dbReference>
<evidence type="ECO:0000256" key="10">
    <source>
        <dbReference type="ARBA" id="ARBA00068570"/>
    </source>
</evidence>
<organism evidence="14 15">
    <name type="scientific">Prevotella intermedia</name>
    <dbReference type="NCBI Taxonomy" id="28131"/>
    <lineage>
        <taxon>Bacteria</taxon>
        <taxon>Pseudomonadati</taxon>
        <taxon>Bacteroidota</taxon>
        <taxon>Bacteroidia</taxon>
        <taxon>Bacteroidales</taxon>
        <taxon>Prevotellaceae</taxon>
        <taxon>Prevotella</taxon>
    </lineage>
</organism>
<sequence length="464" mass="52712">MLAILPTNTYLCTLKKQEGKLMKKLYIETYGCQMNVADSEVVASVMKMAGYDVCENEDEADAIFLNTCSIRENAENKIYNRLETLYAEKKKGREVILGVLGCMAERVRKDLIENHHANLVCGPDSYLNLPEMIARCENGHNAMDVDLSTTETYRDIVPQRIGGNRVSGFVSIMRGCNNFCHYCIVPFTRGRERSRDVESILREVKDLHDRGFKEVTLLGQNVNSYGLLPNGKRPENGTSFAELLRKVAQSVPDMRVRFSTSNPEDMTEDILHAVADEPNLCNHIHFPAQSGSNTVLKNMNRKYTREDYLEKVAAIRRIIPNCGLTTDIFVGYHNETLEDQELTLSLVRECQFDSAFMFKYSERPGTYAAKHLPDNISEEEKVRRLNELIKLQTEISAIQNKKDEGKEFDVLIERFSKRSREQLMGRTEQNKAVIIPRGNHHIGDTVRVRITGSSSATLIGEVVE</sequence>
<dbReference type="GO" id="GO:0046872">
    <property type="term" value="F:metal ion binding"/>
    <property type="evidence" value="ECO:0007669"/>
    <property type="project" value="UniProtKB-KW"/>
</dbReference>
<evidence type="ECO:0000256" key="11">
    <source>
        <dbReference type="ARBA" id="ARBA00080698"/>
    </source>
</evidence>
<dbReference type="PROSITE" id="PS51449">
    <property type="entry name" value="MTTASE_N"/>
    <property type="match status" value="1"/>
</dbReference>
<evidence type="ECO:0000256" key="1">
    <source>
        <dbReference type="ARBA" id="ARBA00003234"/>
    </source>
</evidence>
<dbReference type="InterPro" id="IPR007197">
    <property type="entry name" value="rSAM"/>
</dbReference>
<dbReference type="Pfam" id="PF04055">
    <property type="entry name" value="Radical_SAM"/>
    <property type="match status" value="1"/>
</dbReference>
<dbReference type="PANTHER" id="PTHR43020">
    <property type="entry name" value="CDK5 REGULATORY SUBUNIT-ASSOCIATED PROTEIN 1"/>
    <property type="match status" value="1"/>
</dbReference>
<dbReference type="FunFam" id="3.40.50.12160:FF:000003">
    <property type="entry name" value="CDK5 regulatory subunit-associated protein 1"/>
    <property type="match status" value="1"/>
</dbReference>
<dbReference type="InterPro" id="IPR058240">
    <property type="entry name" value="rSAM_sf"/>
</dbReference>
<evidence type="ECO:0000313" key="14">
    <source>
        <dbReference type="EMBL" id="ATV26156.1"/>
    </source>
</evidence>
<dbReference type="InterPro" id="IPR012340">
    <property type="entry name" value="NA-bd_OB-fold"/>
</dbReference>
<comment type="function">
    <text evidence="1 13">Catalyzes the methylthiolation of N6-(dimethylallyl)adenosine (i(6)A), leading to the formation of 2-methylthio-N6-(dimethylallyl)adenosine (ms(2)i(6)A) at position 37 in tRNAs that read codons beginning with uridine.</text>
</comment>
<keyword evidence="13" id="KW-0819">tRNA processing</keyword>
<dbReference type="Pfam" id="PF01938">
    <property type="entry name" value="TRAM"/>
    <property type="match status" value="1"/>
</dbReference>
<dbReference type="InterPro" id="IPR005839">
    <property type="entry name" value="Methylthiotransferase"/>
</dbReference>
<evidence type="ECO:0000256" key="7">
    <source>
        <dbReference type="ARBA" id="ARBA00023004"/>
    </source>
</evidence>
<dbReference type="EC" id="2.8.4.3" evidence="9 13"/>
<dbReference type="SFLD" id="SFLDG01061">
    <property type="entry name" value="methylthiotransferase"/>
    <property type="match status" value="1"/>
</dbReference>
<evidence type="ECO:0000256" key="8">
    <source>
        <dbReference type="ARBA" id="ARBA00023014"/>
    </source>
</evidence>
<dbReference type="PROSITE" id="PS50926">
    <property type="entry name" value="TRAM"/>
    <property type="match status" value="1"/>
</dbReference>
<feature type="binding site" evidence="13">
    <location>
        <position position="176"/>
    </location>
    <ligand>
        <name>[4Fe-4S] cluster</name>
        <dbReference type="ChEBI" id="CHEBI:49883"/>
        <label>2</label>
        <note>4Fe-4S-S-AdoMet</note>
    </ligand>
</feature>
<dbReference type="InterPro" id="IPR002792">
    <property type="entry name" value="TRAM_dom"/>
</dbReference>
<dbReference type="Gene3D" id="3.40.50.12160">
    <property type="entry name" value="Methylthiotransferase, N-terminal domain"/>
    <property type="match status" value="1"/>
</dbReference>
<comment type="subunit">
    <text evidence="13">Monomer.</text>
</comment>
<dbReference type="Pfam" id="PF00919">
    <property type="entry name" value="UPF0004"/>
    <property type="match status" value="1"/>
</dbReference>
<keyword evidence="8 13" id="KW-0411">Iron-sulfur</keyword>
<evidence type="ECO:0000256" key="2">
    <source>
        <dbReference type="ARBA" id="ARBA00022485"/>
    </source>
</evidence>
<evidence type="ECO:0000256" key="4">
    <source>
        <dbReference type="ARBA" id="ARBA00022679"/>
    </source>
</evidence>
<evidence type="ECO:0000313" key="15">
    <source>
        <dbReference type="Proteomes" id="UP000229630"/>
    </source>
</evidence>
<dbReference type="SUPFAM" id="SSF102114">
    <property type="entry name" value="Radical SAM enzymes"/>
    <property type="match status" value="1"/>
</dbReference>
<evidence type="ECO:0000256" key="3">
    <source>
        <dbReference type="ARBA" id="ARBA00022490"/>
    </source>
</evidence>
<dbReference type="Proteomes" id="UP000229630">
    <property type="component" value="Chromosome 1"/>
</dbReference>
<evidence type="ECO:0000256" key="9">
    <source>
        <dbReference type="ARBA" id="ARBA00033765"/>
    </source>
</evidence>
<dbReference type="CDD" id="cd01335">
    <property type="entry name" value="Radical_SAM"/>
    <property type="match status" value="1"/>
</dbReference>
<dbReference type="HAMAP" id="MF_01864">
    <property type="entry name" value="tRNA_metthiotr_MiaB"/>
    <property type="match status" value="1"/>
</dbReference>
<comment type="catalytic activity">
    <reaction evidence="13">
        <text>N(6)-dimethylallyladenosine(37) in tRNA + (sulfur carrier)-SH + AH2 + 2 S-adenosyl-L-methionine = 2-methylsulfanyl-N(6)-dimethylallyladenosine(37) in tRNA + (sulfur carrier)-H + 5'-deoxyadenosine + L-methionine + A + S-adenosyl-L-homocysteine + 2 H(+)</text>
        <dbReference type="Rhea" id="RHEA:37067"/>
        <dbReference type="Rhea" id="RHEA-COMP:10375"/>
        <dbReference type="Rhea" id="RHEA-COMP:10376"/>
        <dbReference type="Rhea" id="RHEA-COMP:14737"/>
        <dbReference type="Rhea" id="RHEA-COMP:14739"/>
        <dbReference type="ChEBI" id="CHEBI:13193"/>
        <dbReference type="ChEBI" id="CHEBI:15378"/>
        <dbReference type="ChEBI" id="CHEBI:17319"/>
        <dbReference type="ChEBI" id="CHEBI:17499"/>
        <dbReference type="ChEBI" id="CHEBI:29917"/>
        <dbReference type="ChEBI" id="CHEBI:57844"/>
        <dbReference type="ChEBI" id="CHEBI:57856"/>
        <dbReference type="ChEBI" id="CHEBI:59789"/>
        <dbReference type="ChEBI" id="CHEBI:64428"/>
        <dbReference type="ChEBI" id="CHEBI:74415"/>
        <dbReference type="ChEBI" id="CHEBI:74417"/>
        <dbReference type="EC" id="2.8.4.3"/>
    </reaction>
</comment>
<feature type="binding site" evidence="13">
    <location>
        <position position="183"/>
    </location>
    <ligand>
        <name>[4Fe-4S] cluster</name>
        <dbReference type="ChEBI" id="CHEBI:49883"/>
        <label>2</label>
        <note>4Fe-4S-S-AdoMet</note>
    </ligand>
</feature>
<keyword evidence="7 13" id="KW-0408">Iron</keyword>
<dbReference type="InterPro" id="IPR023404">
    <property type="entry name" value="rSAM_horseshoe"/>
</dbReference>
<keyword evidence="5 13" id="KW-0949">S-adenosyl-L-methionine</keyword>
<dbReference type="GO" id="GO:0051539">
    <property type="term" value="F:4 iron, 4 sulfur cluster binding"/>
    <property type="evidence" value="ECO:0007669"/>
    <property type="project" value="UniProtKB-UniRule"/>
</dbReference>
<evidence type="ECO:0000256" key="6">
    <source>
        <dbReference type="ARBA" id="ARBA00022723"/>
    </source>
</evidence>
<dbReference type="InterPro" id="IPR038135">
    <property type="entry name" value="Methylthiotransferase_N_sf"/>
</dbReference>
<evidence type="ECO:0000256" key="5">
    <source>
        <dbReference type="ARBA" id="ARBA00022691"/>
    </source>
</evidence>
<evidence type="ECO:0000256" key="12">
    <source>
        <dbReference type="ARBA" id="ARBA00081141"/>
    </source>
</evidence>
<keyword evidence="2 13" id="KW-0004">4Fe-4S</keyword>
<keyword evidence="4 13" id="KW-0808">Transferase</keyword>
<dbReference type="FunFam" id="3.80.30.20:FF:000001">
    <property type="entry name" value="tRNA-2-methylthio-N(6)-dimethylallyladenosine synthase 2"/>
    <property type="match status" value="1"/>
</dbReference>
<keyword evidence="6 13" id="KW-0479">Metal-binding</keyword>
<keyword evidence="3 13" id="KW-0963">Cytoplasm</keyword>
<dbReference type="SFLD" id="SFLDG01082">
    <property type="entry name" value="B12-binding_domain_containing"/>
    <property type="match status" value="1"/>
</dbReference>
<dbReference type="InterPro" id="IPR013848">
    <property type="entry name" value="Methylthiotransferase_N"/>
</dbReference>
<gene>
    <name evidence="13" type="primary">miaB</name>
    <name evidence="14" type="ORF">CTM62_05165</name>
</gene>
<dbReference type="AlphaFoldDB" id="A0A1P8JIZ8"/>
<dbReference type="SFLD" id="SFLDS00029">
    <property type="entry name" value="Radical_SAM"/>
    <property type="match status" value="1"/>
</dbReference>
<dbReference type="EMBL" id="CP024723">
    <property type="protein sequence ID" value="ATV26156.1"/>
    <property type="molecule type" value="Genomic_DNA"/>
</dbReference>
<comment type="similarity">
    <text evidence="13">Belongs to the methylthiotransferase family. MiaB subfamily.</text>
</comment>
<evidence type="ECO:0000256" key="13">
    <source>
        <dbReference type="HAMAP-Rule" id="MF_01864"/>
    </source>
</evidence>
<comment type="subcellular location">
    <subcellularLocation>
        <location evidence="13">Cytoplasm</location>
    </subcellularLocation>
</comment>
<reference evidence="14 15" key="1">
    <citation type="submission" date="2017-11" db="EMBL/GenBank/DDBJ databases">
        <title>Genome sequencing of Prevotella intermedia KCOM 2837.</title>
        <authorList>
            <person name="Kook J.-K."/>
            <person name="Park S.-N."/>
            <person name="Lim Y.K."/>
        </authorList>
    </citation>
    <scope>NUCLEOTIDE SEQUENCE [LARGE SCALE GENOMIC DNA]</scope>
    <source>
        <strain evidence="14 15">KCOM 2837</strain>
    </source>
</reference>
<comment type="cofactor">
    <cofactor evidence="13">
        <name>[4Fe-4S] cluster</name>
        <dbReference type="ChEBI" id="CHEBI:49883"/>
    </cofactor>
    <text evidence="13">Binds 2 [4Fe-4S] clusters. One cluster is coordinated with 3 cysteines and an exchangeable S-adenosyl-L-methionine.</text>
</comment>
<dbReference type="InterPro" id="IPR006463">
    <property type="entry name" value="MiaB_methiolase"/>
</dbReference>
<dbReference type="SFLD" id="SFLDF00273">
    <property type="entry name" value="(dimethylallyl)adenosine_tRNA"/>
    <property type="match status" value="1"/>
</dbReference>
<dbReference type="InterPro" id="IPR006638">
    <property type="entry name" value="Elp3/MiaA/NifB-like_rSAM"/>
</dbReference>
<feature type="binding site" evidence="13">
    <location>
        <position position="68"/>
    </location>
    <ligand>
        <name>[4Fe-4S] cluster</name>
        <dbReference type="ChEBI" id="CHEBI:49883"/>
        <label>1</label>
    </ligand>
</feature>
<dbReference type="Gene3D" id="2.40.50.140">
    <property type="entry name" value="Nucleic acid-binding proteins"/>
    <property type="match status" value="1"/>
</dbReference>
<dbReference type="GO" id="GO:0005829">
    <property type="term" value="C:cytosol"/>
    <property type="evidence" value="ECO:0007669"/>
    <property type="project" value="TreeGrafter"/>
</dbReference>
<feature type="binding site" evidence="13">
    <location>
        <position position="32"/>
    </location>
    <ligand>
        <name>[4Fe-4S] cluster</name>
        <dbReference type="ChEBI" id="CHEBI:49883"/>
        <label>1</label>
    </ligand>
</feature>
<protein>
    <recommendedName>
        <fullName evidence="10 13">tRNA-2-methylthio-N(6)-dimethylallyladenosine synthase</fullName>
        <ecNumber evidence="9 13">2.8.4.3</ecNumber>
    </recommendedName>
    <alternativeName>
        <fullName evidence="12 13">(Dimethylallyl)adenosine tRNA methylthiotransferase MiaB</fullName>
    </alternativeName>
    <alternativeName>
        <fullName evidence="11 13">tRNA-i(6)A37 methylthiotransferase</fullName>
    </alternativeName>
</protein>
<name>A0A1P8JIZ8_PREIN</name>
<dbReference type="PANTHER" id="PTHR43020:SF2">
    <property type="entry name" value="MITOCHONDRIAL TRNA METHYLTHIOTRANSFERASE CDK5RAP1"/>
    <property type="match status" value="1"/>
</dbReference>
<dbReference type="NCBIfam" id="TIGR00089">
    <property type="entry name" value="MiaB/RimO family radical SAM methylthiotransferase"/>
    <property type="match status" value="1"/>
</dbReference>
<accession>A0A1P8JIZ8</accession>